<reference evidence="2" key="1">
    <citation type="submission" date="2021-01" db="EMBL/GenBank/DDBJ databases">
        <title>Paracoccus amoyensis sp. nov., isolated from the surface seawater along the coast of Xiamen Island, China.</title>
        <authorList>
            <person name="Lyu L."/>
        </authorList>
    </citation>
    <scope>NUCLEOTIDE SEQUENCE</scope>
    <source>
        <strain evidence="2">MJ17</strain>
    </source>
</reference>
<evidence type="ECO:0000259" key="1">
    <source>
        <dbReference type="Pfam" id="PF13403"/>
    </source>
</evidence>
<name>A0A934W063_9RHOB</name>
<dbReference type="AlphaFoldDB" id="A0A934W063"/>
<dbReference type="SUPFAM" id="SSF51294">
    <property type="entry name" value="Hedgehog/intein (Hint) domain"/>
    <property type="match status" value="1"/>
</dbReference>
<dbReference type="InterPro" id="IPR028992">
    <property type="entry name" value="Hedgehog/Intein_dom"/>
</dbReference>
<keyword evidence="3" id="KW-1185">Reference proteome</keyword>
<proteinExistence type="predicted"/>
<dbReference type="InterPro" id="IPR036844">
    <property type="entry name" value="Hint_dom_sf"/>
</dbReference>
<dbReference type="EMBL" id="JAEPRQ010000001">
    <property type="protein sequence ID" value="MBK4215504.1"/>
    <property type="molecule type" value="Genomic_DNA"/>
</dbReference>
<feature type="domain" description="Hedgehog/Intein (Hint)" evidence="1">
    <location>
        <begin position="169"/>
        <end position="312"/>
    </location>
</feature>
<evidence type="ECO:0000313" key="3">
    <source>
        <dbReference type="Proteomes" id="UP000640485"/>
    </source>
</evidence>
<dbReference type="RefSeq" id="WP_200684516.1">
    <property type="nucleotide sequence ID" value="NZ_JAEPRQ010000001.1"/>
</dbReference>
<dbReference type="Proteomes" id="UP000640485">
    <property type="component" value="Unassembled WGS sequence"/>
</dbReference>
<accession>A0A934W063</accession>
<dbReference type="Pfam" id="PF13403">
    <property type="entry name" value="Hint_2"/>
    <property type="match status" value="1"/>
</dbReference>
<evidence type="ECO:0000313" key="2">
    <source>
        <dbReference type="EMBL" id="MBK4215504.1"/>
    </source>
</evidence>
<organism evidence="2 3">
    <name type="scientific">Paracoccus caeni</name>
    <dbReference type="NCBI Taxonomy" id="657651"/>
    <lineage>
        <taxon>Bacteria</taxon>
        <taxon>Pseudomonadati</taxon>
        <taxon>Pseudomonadota</taxon>
        <taxon>Alphaproteobacteria</taxon>
        <taxon>Rhodobacterales</taxon>
        <taxon>Paracoccaceae</taxon>
        <taxon>Paracoccus</taxon>
    </lineage>
</organism>
<comment type="caution">
    <text evidence="2">The sequence shown here is derived from an EMBL/GenBank/DDBJ whole genome shotgun (WGS) entry which is preliminary data.</text>
</comment>
<protein>
    <submittedName>
        <fullName evidence="2">Hint domain-containing protein</fullName>
    </submittedName>
</protein>
<sequence>MPTWNAIYLGKFTQQLDSIENSVNPQMSEGIGSFLGKNYGSASDPLFRHVVGITTIDRVGAKNALDTYNTAKSYDQISFNLGSGKVTTVFDGQTKCGMQVTYTDGTKASIEARIFQDTEGNLFLAPSETMDAAGKALAAKAIQSVFTTFNAGHIGNLSVNRVCDNFIACFTPGTLIDTHDGPRLVEDLKAGDAVLTRDNGVQILRWTGGRPMELHAGNDHLRPILIAAGALGEGLPVADLRVSPQHRVLVRSAIARRMFGAEEVLVAAKHLVGLPGIEVDRVADSVTYLHILFDRHEIVFSNGAPTESLFTGPEAMKSVPEAARDEIMSLFPELAATNALPVPARMLLNGRRGRQLAERHLNKGRPVYVAAINQPGGSSRA</sequence>
<gene>
    <name evidence="2" type="ORF">JJJ17_06155</name>
</gene>
<dbReference type="Gene3D" id="2.170.16.10">
    <property type="entry name" value="Hedgehog/Intein (Hint) domain"/>
    <property type="match status" value="1"/>
</dbReference>